<proteinExistence type="predicted"/>
<evidence type="ECO:0000313" key="1">
    <source>
        <dbReference type="EMBL" id="KYD23991.1"/>
    </source>
</evidence>
<evidence type="ECO:0000313" key="4">
    <source>
        <dbReference type="Proteomes" id="UP000075517"/>
    </source>
</evidence>
<evidence type="ECO:0000313" key="2">
    <source>
        <dbReference type="EMBL" id="KYD35409.1"/>
    </source>
</evidence>
<dbReference type="PATRIC" id="fig|1422.17.peg.24"/>
<dbReference type="AlphaFoldDB" id="A0A150MHQ1"/>
<protein>
    <submittedName>
        <fullName evidence="1">Uncharacterized protein</fullName>
    </submittedName>
</protein>
<gene>
    <name evidence="1" type="ORF">B4109_1370</name>
    <name evidence="2" type="ORF">B4114_1360</name>
</gene>
<name>A0A150MHQ1_GEOSE</name>
<dbReference type="EMBL" id="LQYY01000001">
    <property type="protein sequence ID" value="KYD35409.1"/>
    <property type="molecule type" value="Genomic_DNA"/>
</dbReference>
<dbReference type="EMBL" id="LQYV01000109">
    <property type="protein sequence ID" value="KYD23991.1"/>
    <property type="molecule type" value="Genomic_DNA"/>
</dbReference>
<dbReference type="Proteomes" id="UP000075517">
    <property type="component" value="Unassembled WGS sequence"/>
</dbReference>
<accession>A0A150MHQ1</accession>
<dbReference type="Proteomes" id="UP000075424">
    <property type="component" value="Unassembled WGS sequence"/>
</dbReference>
<comment type="caution">
    <text evidence="1">The sequence shown here is derived from an EMBL/GenBank/DDBJ whole genome shotgun (WGS) entry which is preliminary data.</text>
</comment>
<evidence type="ECO:0000313" key="3">
    <source>
        <dbReference type="Proteomes" id="UP000075424"/>
    </source>
</evidence>
<reference evidence="3 4" key="1">
    <citation type="submission" date="2016-01" db="EMBL/GenBank/DDBJ databases">
        <title>Draft Genome Sequences of Seven Thermophilic Sporeformers Isolated from Foods.</title>
        <authorList>
            <person name="Berendsen E.M."/>
            <person name="Wells-Bennik M.H."/>
            <person name="Krawcyk A.O."/>
            <person name="De Jong A."/>
            <person name="Holsappel S."/>
            <person name="Eijlander R.T."/>
            <person name="Kuipers O.P."/>
        </authorList>
    </citation>
    <scope>NUCLEOTIDE SEQUENCE [LARGE SCALE GENOMIC DNA]</scope>
    <source>
        <strain evidence="1 3">B4109</strain>
        <strain evidence="2 4">B4114</strain>
    </source>
</reference>
<sequence length="41" mass="4952">MLYVAAFRFMSKIMLYYFFRFLHTICTNKTKKYGGGTKWTS</sequence>
<organism evidence="1 3">
    <name type="scientific">Geobacillus stearothermophilus</name>
    <name type="common">Bacillus stearothermophilus</name>
    <dbReference type="NCBI Taxonomy" id="1422"/>
    <lineage>
        <taxon>Bacteria</taxon>
        <taxon>Bacillati</taxon>
        <taxon>Bacillota</taxon>
        <taxon>Bacilli</taxon>
        <taxon>Bacillales</taxon>
        <taxon>Anoxybacillaceae</taxon>
        <taxon>Geobacillus</taxon>
    </lineage>
</organism>